<dbReference type="AlphaFoldDB" id="A0A430KXB9"/>
<reference evidence="1 2" key="1">
    <citation type="submission" date="2017-06" db="EMBL/GenBank/DDBJ databases">
        <title>Comparative genomic analysis of Ambrosia Fusariam Clade fungi.</title>
        <authorList>
            <person name="Stajich J.E."/>
            <person name="Carrillo J."/>
            <person name="Kijimoto T."/>
            <person name="Eskalen A."/>
            <person name="O'Donnell K."/>
            <person name="Kasson M."/>
        </authorList>
    </citation>
    <scope>NUCLEOTIDE SEQUENCE [LARGE SCALE GENOMIC DNA]</scope>
    <source>
        <strain evidence="1 2">UCR1854</strain>
    </source>
</reference>
<name>A0A430KXB9_9HYPO</name>
<sequence length="102" mass="11898">MYSMASRQGSWRLKLSVRREHDRRPYQSEDDVPTWLEESFPLGSGETCAYIEGQDWFYWIRYESLDACIAAWNKALVANSGRFTLAQVWTPDGYLERVLLGV</sequence>
<dbReference type="EMBL" id="MIKF01001384">
    <property type="protein sequence ID" value="RTE67983.1"/>
    <property type="molecule type" value="Genomic_DNA"/>
</dbReference>
<protein>
    <submittedName>
        <fullName evidence="1">Uncharacterized protein</fullName>
    </submittedName>
</protein>
<gene>
    <name evidence="1" type="ORF">BHE90_017640</name>
</gene>
<evidence type="ECO:0000313" key="1">
    <source>
        <dbReference type="EMBL" id="RTE67983.1"/>
    </source>
</evidence>
<organism evidence="1 2">
    <name type="scientific">Fusarium euwallaceae</name>
    <dbReference type="NCBI Taxonomy" id="1147111"/>
    <lineage>
        <taxon>Eukaryota</taxon>
        <taxon>Fungi</taxon>
        <taxon>Dikarya</taxon>
        <taxon>Ascomycota</taxon>
        <taxon>Pezizomycotina</taxon>
        <taxon>Sordariomycetes</taxon>
        <taxon>Hypocreomycetidae</taxon>
        <taxon>Hypocreales</taxon>
        <taxon>Nectriaceae</taxon>
        <taxon>Fusarium</taxon>
        <taxon>Fusarium solani species complex</taxon>
    </lineage>
</organism>
<keyword evidence="2" id="KW-1185">Reference proteome</keyword>
<comment type="caution">
    <text evidence="1">The sequence shown here is derived from an EMBL/GenBank/DDBJ whole genome shotgun (WGS) entry which is preliminary data.</text>
</comment>
<evidence type="ECO:0000313" key="2">
    <source>
        <dbReference type="Proteomes" id="UP000287124"/>
    </source>
</evidence>
<proteinExistence type="predicted"/>
<dbReference type="Proteomes" id="UP000287124">
    <property type="component" value="Unassembled WGS sequence"/>
</dbReference>
<accession>A0A430KXB9</accession>